<dbReference type="Gene3D" id="3.90.550.10">
    <property type="entry name" value="Spore Coat Polysaccharide Biosynthesis Protein SpsA, Chain A"/>
    <property type="match status" value="1"/>
</dbReference>
<dbReference type="InterPro" id="IPR029044">
    <property type="entry name" value="Nucleotide-diphossugar_trans"/>
</dbReference>
<feature type="domain" description="MobA-like NTP transferase" evidence="2">
    <location>
        <begin position="11"/>
        <end position="173"/>
    </location>
</feature>
<dbReference type="PANTHER" id="PTHR19136">
    <property type="entry name" value="MOLYBDENUM COFACTOR GUANYLYLTRANSFERASE"/>
    <property type="match status" value="1"/>
</dbReference>
<evidence type="ECO:0000256" key="1">
    <source>
        <dbReference type="ARBA" id="ARBA00022679"/>
    </source>
</evidence>
<dbReference type="RefSeq" id="WP_286301255.1">
    <property type="nucleotide sequence ID" value="NZ_AP027728.1"/>
</dbReference>
<keyword evidence="4" id="KW-1185">Reference proteome</keyword>
<evidence type="ECO:0000313" key="3">
    <source>
        <dbReference type="EMBL" id="BDZ37448.1"/>
    </source>
</evidence>
<dbReference type="InterPro" id="IPR025877">
    <property type="entry name" value="MobA-like_NTP_Trfase"/>
</dbReference>
<gene>
    <name evidence="3" type="ORF">GCM10025863_00620</name>
</gene>
<dbReference type="SUPFAM" id="SSF53448">
    <property type="entry name" value="Nucleotide-diphospho-sugar transferases"/>
    <property type="match status" value="1"/>
</dbReference>
<organism evidence="3 4">
    <name type="scientific">Microbacterium suwonense</name>
    <dbReference type="NCBI Taxonomy" id="683047"/>
    <lineage>
        <taxon>Bacteria</taxon>
        <taxon>Bacillati</taxon>
        <taxon>Actinomycetota</taxon>
        <taxon>Actinomycetes</taxon>
        <taxon>Micrococcales</taxon>
        <taxon>Microbacteriaceae</taxon>
        <taxon>Microbacterium</taxon>
    </lineage>
</organism>
<proteinExistence type="predicted"/>
<dbReference type="PANTHER" id="PTHR19136:SF81">
    <property type="entry name" value="MOLYBDENUM COFACTOR GUANYLYLTRANSFERASE"/>
    <property type="match status" value="1"/>
</dbReference>
<sequence length="208" mass="21263">MTAGPAPRLGAVLLAGGRASRMGGIDKPGLLIDGMSMRDRAIAAVRSVDAAPVVVVGPESEARADAGAGGASVTWARENPPFSGPAAAVVAGLGAVGADAPEWTFLLACDLPRPDVAVARLVQGIRGLPSESDGACLVDETGRPQWLTGLYRTVALAATASALPDRGRDQPVRALLAGLDVAMLSDPGAGARDVDTWDDYERLTKERS</sequence>
<reference evidence="4" key="1">
    <citation type="journal article" date="2019" name="Int. J. Syst. Evol. Microbiol.">
        <title>The Global Catalogue of Microorganisms (GCM) 10K type strain sequencing project: providing services to taxonomists for standard genome sequencing and annotation.</title>
        <authorList>
            <consortium name="The Broad Institute Genomics Platform"/>
            <consortium name="The Broad Institute Genome Sequencing Center for Infectious Disease"/>
            <person name="Wu L."/>
            <person name="Ma J."/>
        </authorList>
    </citation>
    <scope>NUCLEOTIDE SEQUENCE [LARGE SCALE GENOMIC DNA]</scope>
    <source>
        <strain evidence="4">NBRC 106310</strain>
    </source>
</reference>
<keyword evidence="1" id="KW-0808">Transferase</keyword>
<dbReference type="Pfam" id="PF12804">
    <property type="entry name" value="NTP_transf_3"/>
    <property type="match status" value="1"/>
</dbReference>
<dbReference type="Proteomes" id="UP001321543">
    <property type="component" value="Chromosome"/>
</dbReference>
<dbReference type="EMBL" id="AP027728">
    <property type="protein sequence ID" value="BDZ37448.1"/>
    <property type="molecule type" value="Genomic_DNA"/>
</dbReference>
<protein>
    <recommendedName>
        <fullName evidence="2">MobA-like NTP transferase domain-containing protein</fullName>
    </recommendedName>
</protein>
<evidence type="ECO:0000313" key="4">
    <source>
        <dbReference type="Proteomes" id="UP001321543"/>
    </source>
</evidence>
<evidence type="ECO:0000259" key="2">
    <source>
        <dbReference type="Pfam" id="PF12804"/>
    </source>
</evidence>
<name>A0ABN6X0D5_9MICO</name>
<accession>A0ABN6X0D5</accession>